<accession>A0A366S7H7</accession>
<organism evidence="10 11">
    <name type="scientific">Fusarium coffeatum</name>
    <dbReference type="NCBI Taxonomy" id="231269"/>
    <lineage>
        <taxon>Eukaryota</taxon>
        <taxon>Fungi</taxon>
        <taxon>Dikarya</taxon>
        <taxon>Ascomycota</taxon>
        <taxon>Pezizomycotina</taxon>
        <taxon>Sordariomycetes</taxon>
        <taxon>Hypocreomycetidae</taxon>
        <taxon>Hypocreales</taxon>
        <taxon>Nectriaceae</taxon>
        <taxon>Fusarium</taxon>
        <taxon>Fusarium incarnatum-equiseti species complex</taxon>
    </lineage>
</organism>
<evidence type="ECO:0000256" key="4">
    <source>
        <dbReference type="ARBA" id="ARBA00022741"/>
    </source>
</evidence>
<dbReference type="GeneID" id="41991794"/>
<evidence type="ECO:0000256" key="1">
    <source>
        <dbReference type="ARBA" id="ARBA00012513"/>
    </source>
</evidence>
<reference evidence="10 11" key="1">
    <citation type="submission" date="2018-06" db="EMBL/GenBank/DDBJ databases">
        <title>Fusarium incarnatum-equiseti species complex species 28.</title>
        <authorList>
            <person name="Gardiner D.M."/>
        </authorList>
    </citation>
    <scope>NUCLEOTIDE SEQUENCE [LARGE SCALE GENOMIC DNA]</scope>
    <source>
        <strain evidence="10 11">FIESC_28</strain>
    </source>
</reference>
<evidence type="ECO:0000313" key="11">
    <source>
        <dbReference type="Proteomes" id="UP000253153"/>
    </source>
</evidence>
<evidence type="ECO:0000259" key="9">
    <source>
        <dbReference type="PROSITE" id="PS50011"/>
    </source>
</evidence>
<keyword evidence="5" id="KW-0418">Kinase</keyword>
<proteinExistence type="predicted"/>
<dbReference type="InterPro" id="IPR011009">
    <property type="entry name" value="Kinase-like_dom_sf"/>
</dbReference>
<keyword evidence="4" id="KW-0547">Nucleotide-binding</keyword>
<evidence type="ECO:0000256" key="7">
    <source>
        <dbReference type="ARBA" id="ARBA00047899"/>
    </source>
</evidence>
<dbReference type="InterPro" id="IPR050660">
    <property type="entry name" value="NEK_Ser/Thr_kinase"/>
</dbReference>
<evidence type="ECO:0000256" key="3">
    <source>
        <dbReference type="ARBA" id="ARBA00022679"/>
    </source>
</evidence>
<keyword evidence="6" id="KW-0067">ATP-binding</keyword>
<keyword evidence="11" id="KW-1185">Reference proteome</keyword>
<dbReference type="PANTHER" id="PTHR43671:SF98">
    <property type="entry name" value="SERINE_THREONINE-PROTEIN KINASE NEK11"/>
    <property type="match status" value="1"/>
</dbReference>
<sequence>MDLDHVLRHKMCPQDHPSKLEPGEQLSEHWLWRQIAGVCCALSVFHREMKNPFPDISGTVIGVHFDLKLANILVTADGKLKMTDFGQSIIRILGEGEDMTMPHNPGDFRYAAPESRPTLGYVKDNPEDIEVLLNYDVWSLGCIMVEVLLHMLDVQTLEAFDQALGKVKPAGFFTGTGLKQCVNSLLEDVRHIFRNSAQRYYIATITDLIRAMLRHDVKGRPYSWQVLDELQRAQIMELAIPRDRVTLAVVQYELKDRSYYRDCAFRQPTFSEVRQTTMQGSNADSFTWCGLQLDKSHMTSHSFSSLKPFKASRYGTLQIFAWSDILTWLNTDVLTFQGTLMERTIFPPINASVKAMKPKRPSIWSKERQSPVFNQRTSYIQLLAGNDPIYYGTPAMNIDSRKFRAVSIPSSITPTTISSSKDEDGCRTMVIFFEGLSPVVIALNDDHEVFRASTSGGKVYVSIVNRRGHESYSVRQLPAHPAWQSQNLNETPHTRSSILLEANYQNISKAYNKESFKMEGIEIVLESLQGEIVYTTSSSFILTHYQTSNAFIKE</sequence>
<dbReference type="EC" id="2.7.11.1" evidence="1"/>
<dbReference type="PANTHER" id="PTHR43671">
    <property type="entry name" value="SERINE/THREONINE-PROTEIN KINASE NEK"/>
    <property type="match status" value="1"/>
</dbReference>
<dbReference type="OrthoDB" id="248923at2759"/>
<dbReference type="Gene3D" id="1.10.510.10">
    <property type="entry name" value="Transferase(Phosphotransferase) domain 1"/>
    <property type="match status" value="1"/>
</dbReference>
<comment type="catalytic activity">
    <reaction evidence="8">
        <text>L-seryl-[protein] + ATP = O-phospho-L-seryl-[protein] + ADP + H(+)</text>
        <dbReference type="Rhea" id="RHEA:17989"/>
        <dbReference type="Rhea" id="RHEA-COMP:9863"/>
        <dbReference type="Rhea" id="RHEA-COMP:11604"/>
        <dbReference type="ChEBI" id="CHEBI:15378"/>
        <dbReference type="ChEBI" id="CHEBI:29999"/>
        <dbReference type="ChEBI" id="CHEBI:30616"/>
        <dbReference type="ChEBI" id="CHEBI:83421"/>
        <dbReference type="ChEBI" id="CHEBI:456216"/>
        <dbReference type="EC" id="2.7.11.1"/>
    </reaction>
</comment>
<dbReference type="PROSITE" id="PS50011">
    <property type="entry name" value="PROTEIN_KINASE_DOM"/>
    <property type="match status" value="1"/>
</dbReference>
<name>A0A366S7H7_9HYPO</name>
<dbReference type="Proteomes" id="UP000253153">
    <property type="component" value="Unassembled WGS sequence"/>
</dbReference>
<evidence type="ECO:0000256" key="8">
    <source>
        <dbReference type="ARBA" id="ARBA00048679"/>
    </source>
</evidence>
<keyword evidence="2" id="KW-0723">Serine/threonine-protein kinase</keyword>
<protein>
    <recommendedName>
        <fullName evidence="1">non-specific serine/threonine protein kinase</fullName>
        <ecNumber evidence="1">2.7.11.1</ecNumber>
    </recommendedName>
</protein>
<dbReference type="GO" id="GO:0005524">
    <property type="term" value="F:ATP binding"/>
    <property type="evidence" value="ECO:0007669"/>
    <property type="project" value="UniProtKB-KW"/>
</dbReference>
<comment type="caution">
    <text evidence="10">The sequence shown here is derived from an EMBL/GenBank/DDBJ whole genome shotgun (WGS) entry which is preliminary data.</text>
</comment>
<dbReference type="EMBL" id="QKXC01000049">
    <property type="protein sequence ID" value="RBR24858.1"/>
    <property type="molecule type" value="Genomic_DNA"/>
</dbReference>
<dbReference type="SUPFAM" id="SSF56112">
    <property type="entry name" value="Protein kinase-like (PK-like)"/>
    <property type="match status" value="1"/>
</dbReference>
<dbReference type="InterPro" id="IPR000719">
    <property type="entry name" value="Prot_kinase_dom"/>
</dbReference>
<evidence type="ECO:0000256" key="2">
    <source>
        <dbReference type="ARBA" id="ARBA00022527"/>
    </source>
</evidence>
<evidence type="ECO:0000313" key="10">
    <source>
        <dbReference type="EMBL" id="RBR24858.1"/>
    </source>
</evidence>
<gene>
    <name evidence="10" type="ORF">FIESC28_02348</name>
</gene>
<comment type="catalytic activity">
    <reaction evidence="7">
        <text>L-threonyl-[protein] + ATP = O-phospho-L-threonyl-[protein] + ADP + H(+)</text>
        <dbReference type="Rhea" id="RHEA:46608"/>
        <dbReference type="Rhea" id="RHEA-COMP:11060"/>
        <dbReference type="Rhea" id="RHEA-COMP:11605"/>
        <dbReference type="ChEBI" id="CHEBI:15378"/>
        <dbReference type="ChEBI" id="CHEBI:30013"/>
        <dbReference type="ChEBI" id="CHEBI:30616"/>
        <dbReference type="ChEBI" id="CHEBI:61977"/>
        <dbReference type="ChEBI" id="CHEBI:456216"/>
        <dbReference type="EC" id="2.7.11.1"/>
    </reaction>
</comment>
<keyword evidence="3" id="KW-0808">Transferase</keyword>
<dbReference type="Pfam" id="PF00069">
    <property type="entry name" value="Pkinase"/>
    <property type="match status" value="1"/>
</dbReference>
<dbReference type="AlphaFoldDB" id="A0A366S7H7"/>
<dbReference type="GO" id="GO:0004674">
    <property type="term" value="F:protein serine/threonine kinase activity"/>
    <property type="evidence" value="ECO:0007669"/>
    <property type="project" value="UniProtKB-KW"/>
</dbReference>
<dbReference type="RefSeq" id="XP_031019449.1">
    <property type="nucleotide sequence ID" value="XM_031156498.1"/>
</dbReference>
<evidence type="ECO:0000256" key="5">
    <source>
        <dbReference type="ARBA" id="ARBA00022777"/>
    </source>
</evidence>
<feature type="domain" description="Protein kinase" evidence="9">
    <location>
        <begin position="1"/>
        <end position="235"/>
    </location>
</feature>
<evidence type="ECO:0000256" key="6">
    <source>
        <dbReference type="ARBA" id="ARBA00022840"/>
    </source>
</evidence>